<evidence type="ECO:0000313" key="3">
    <source>
        <dbReference type="Proteomes" id="UP000002061"/>
    </source>
</evidence>
<protein>
    <submittedName>
        <fullName evidence="2">CutA1 divalent ion tolerance protein</fullName>
    </submittedName>
</protein>
<evidence type="ECO:0000256" key="1">
    <source>
        <dbReference type="ARBA" id="ARBA00010169"/>
    </source>
</evidence>
<name>D5VSA7_METIM</name>
<dbReference type="GO" id="GO:0010038">
    <property type="term" value="P:response to metal ion"/>
    <property type="evidence" value="ECO:0007669"/>
    <property type="project" value="InterPro"/>
</dbReference>
<evidence type="ECO:0000313" key="2">
    <source>
        <dbReference type="EMBL" id="ADG13460.1"/>
    </source>
</evidence>
<dbReference type="eggNOG" id="arCOG04231">
    <property type="taxonomic scope" value="Archaea"/>
</dbReference>
<dbReference type="InterPro" id="IPR053426">
    <property type="entry name" value="CutA_tolerance"/>
</dbReference>
<dbReference type="KEGG" id="mif:Metin_0795"/>
<dbReference type="GO" id="GO:0005507">
    <property type="term" value="F:copper ion binding"/>
    <property type="evidence" value="ECO:0007669"/>
    <property type="project" value="TreeGrafter"/>
</dbReference>
<dbReference type="GeneID" id="9131809"/>
<organism evidence="2 3">
    <name type="scientific">Methanocaldococcus infernus (strain DSM 11812 / JCM 15783 / ME)</name>
    <dbReference type="NCBI Taxonomy" id="573063"/>
    <lineage>
        <taxon>Archaea</taxon>
        <taxon>Methanobacteriati</taxon>
        <taxon>Methanobacteriota</taxon>
        <taxon>Methanomada group</taxon>
        <taxon>Methanococci</taxon>
        <taxon>Methanococcales</taxon>
        <taxon>Methanocaldococcaceae</taxon>
        <taxon>Methanocaldococcus</taxon>
    </lineage>
</organism>
<dbReference type="NCBIfam" id="NF041095">
    <property type="entry name" value="dival_cat_tol_CutA"/>
    <property type="match status" value="1"/>
</dbReference>
<sequence length="100" mass="11850">MIIIYTTFPNMEKAKEVCKALLEKKLVGCVNLREHLALYWWEGKIEEDEEIGAILKTRDELKDKVIEELKKLHPYSVPAIIWFKVNANDEYLDWLKKVTE</sequence>
<dbReference type="Gene3D" id="3.30.70.120">
    <property type="match status" value="1"/>
</dbReference>
<dbReference type="InterPro" id="IPR011322">
    <property type="entry name" value="N-reg_PII-like_a/b"/>
</dbReference>
<dbReference type="RefSeq" id="WP_013100206.1">
    <property type="nucleotide sequence ID" value="NC_014122.1"/>
</dbReference>
<dbReference type="HOGENOM" id="CLU_098807_3_1_2"/>
<dbReference type="Proteomes" id="UP000002061">
    <property type="component" value="Chromosome"/>
</dbReference>
<comment type="similarity">
    <text evidence="1">Belongs to the CutA family.</text>
</comment>
<reference evidence="2" key="1">
    <citation type="submission" date="2010-04" db="EMBL/GenBank/DDBJ databases">
        <title>Complete sequence of Methanocaldococcus infernus ME.</title>
        <authorList>
            <consortium name="US DOE Joint Genome Institute"/>
            <person name="Lucas S."/>
            <person name="Copeland A."/>
            <person name="Lapidus A."/>
            <person name="Cheng J.-F."/>
            <person name="Bruce D."/>
            <person name="Goodwin L."/>
            <person name="Pitluck S."/>
            <person name="Munk A.C."/>
            <person name="Detter J.C."/>
            <person name="Han C."/>
            <person name="Tapia R."/>
            <person name="Land M."/>
            <person name="Hauser L."/>
            <person name="Kyrpides N."/>
            <person name="Mikhailova N."/>
            <person name="Sieprawska-Lupa M."/>
            <person name="Whitman W.B."/>
            <person name="Woyke T."/>
        </authorList>
    </citation>
    <scope>NUCLEOTIDE SEQUENCE [LARGE SCALE GENOMIC DNA]</scope>
    <source>
        <strain evidence="2">ME</strain>
    </source>
</reference>
<dbReference type="InterPro" id="IPR015867">
    <property type="entry name" value="N-reg_PII/ATP_PRibTrfase_C"/>
</dbReference>
<dbReference type="OrthoDB" id="8015at2157"/>
<dbReference type="AlphaFoldDB" id="D5VSA7"/>
<gene>
    <name evidence="2" type="ordered locus">Metin_0795</name>
</gene>
<dbReference type="STRING" id="573063.Metin_0795"/>
<dbReference type="Pfam" id="PF03091">
    <property type="entry name" value="CutA1"/>
    <property type="match status" value="1"/>
</dbReference>
<dbReference type="InterPro" id="IPR004323">
    <property type="entry name" value="Ion_tolerance_CutA"/>
</dbReference>
<dbReference type="SUPFAM" id="SSF54913">
    <property type="entry name" value="GlnB-like"/>
    <property type="match status" value="1"/>
</dbReference>
<accession>D5VSA7</accession>
<keyword evidence="3" id="KW-1185">Reference proteome</keyword>
<dbReference type="PANTHER" id="PTHR23419:SF8">
    <property type="entry name" value="FI09726P"/>
    <property type="match status" value="1"/>
</dbReference>
<dbReference type="EMBL" id="CP002009">
    <property type="protein sequence ID" value="ADG13460.1"/>
    <property type="molecule type" value="Genomic_DNA"/>
</dbReference>
<proteinExistence type="inferred from homology"/>
<dbReference type="PANTHER" id="PTHR23419">
    <property type="entry name" value="DIVALENT CATION TOLERANCE CUTA-RELATED"/>
    <property type="match status" value="1"/>
</dbReference>